<reference evidence="1 3" key="1">
    <citation type="journal article" date="2012" name="Nature">
        <title>Algal genomes reveal evolutionary mosaicism and the fate of nucleomorphs.</title>
        <authorList>
            <consortium name="DOE Joint Genome Institute"/>
            <person name="Curtis B.A."/>
            <person name="Tanifuji G."/>
            <person name="Burki F."/>
            <person name="Gruber A."/>
            <person name="Irimia M."/>
            <person name="Maruyama S."/>
            <person name="Arias M.C."/>
            <person name="Ball S.G."/>
            <person name="Gile G.H."/>
            <person name="Hirakawa Y."/>
            <person name="Hopkins J.F."/>
            <person name="Kuo A."/>
            <person name="Rensing S.A."/>
            <person name="Schmutz J."/>
            <person name="Symeonidi A."/>
            <person name="Elias M."/>
            <person name="Eveleigh R.J."/>
            <person name="Herman E.K."/>
            <person name="Klute M.J."/>
            <person name="Nakayama T."/>
            <person name="Obornik M."/>
            <person name="Reyes-Prieto A."/>
            <person name="Armbrust E.V."/>
            <person name="Aves S.J."/>
            <person name="Beiko R.G."/>
            <person name="Coutinho P."/>
            <person name="Dacks J.B."/>
            <person name="Durnford D.G."/>
            <person name="Fast N.M."/>
            <person name="Green B.R."/>
            <person name="Grisdale C.J."/>
            <person name="Hempel F."/>
            <person name="Henrissat B."/>
            <person name="Hoppner M.P."/>
            <person name="Ishida K."/>
            <person name="Kim E."/>
            <person name="Koreny L."/>
            <person name="Kroth P.G."/>
            <person name="Liu Y."/>
            <person name="Malik S.B."/>
            <person name="Maier U.G."/>
            <person name="McRose D."/>
            <person name="Mock T."/>
            <person name="Neilson J.A."/>
            <person name="Onodera N.T."/>
            <person name="Poole A.M."/>
            <person name="Pritham E.J."/>
            <person name="Richards T.A."/>
            <person name="Rocap G."/>
            <person name="Roy S.W."/>
            <person name="Sarai C."/>
            <person name="Schaack S."/>
            <person name="Shirato S."/>
            <person name="Slamovits C.H."/>
            <person name="Spencer D.F."/>
            <person name="Suzuki S."/>
            <person name="Worden A.Z."/>
            <person name="Zauner S."/>
            <person name="Barry K."/>
            <person name="Bell C."/>
            <person name="Bharti A.K."/>
            <person name="Crow J.A."/>
            <person name="Grimwood J."/>
            <person name="Kramer R."/>
            <person name="Lindquist E."/>
            <person name="Lucas S."/>
            <person name="Salamov A."/>
            <person name="McFadden G.I."/>
            <person name="Lane C.E."/>
            <person name="Keeling P.J."/>
            <person name="Gray M.W."/>
            <person name="Grigoriev I.V."/>
            <person name="Archibald J.M."/>
        </authorList>
    </citation>
    <scope>NUCLEOTIDE SEQUENCE</scope>
    <source>
        <strain evidence="1 3">CCMP2712</strain>
    </source>
</reference>
<dbReference type="PaxDb" id="55529-EKX42568"/>
<dbReference type="EnsemblProtists" id="EKX42568">
    <property type="protein sequence ID" value="EKX42568"/>
    <property type="gene ID" value="GUITHDRAFT_111539"/>
</dbReference>
<reference evidence="2" key="3">
    <citation type="submission" date="2015-06" db="UniProtKB">
        <authorList>
            <consortium name="EnsemblProtists"/>
        </authorList>
    </citation>
    <scope>IDENTIFICATION</scope>
</reference>
<sequence>MFSIAAMKEQTNPPKGCPPILHGAIVVATVCCAFDTTITASRLRGGGHETVFSSKFLRWMKVCTAEFILFHASSELGNDGPNDNVPGLLYLVCIRHDFWFLVEQASNQAAGQDTDANQGTANAGRMAEDSKSLDLEFTSSSAGSMVLESAVLTSTQVNSIREELNSHKADMEGLRVDDFQGDHEEITEILERILRMGIRGHGVRVEFCSPSNDDRSI</sequence>
<dbReference type="HOGENOM" id="CLU_1274383_0_0_1"/>
<evidence type="ECO:0000313" key="2">
    <source>
        <dbReference type="EnsemblProtists" id="EKX42568"/>
    </source>
</evidence>
<name>L1J209_GUITC</name>
<reference evidence="3" key="2">
    <citation type="submission" date="2012-11" db="EMBL/GenBank/DDBJ databases">
        <authorList>
            <person name="Kuo A."/>
            <person name="Curtis B.A."/>
            <person name="Tanifuji G."/>
            <person name="Burki F."/>
            <person name="Gruber A."/>
            <person name="Irimia M."/>
            <person name="Maruyama S."/>
            <person name="Arias M.C."/>
            <person name="Ball S.G."/>
            <person name="Gile G.H."/>
            <person name="Hirakawa Y."/>
            <person name="Hopkins J.F."/>
            <person name="Rensing S.A."/>
            <person name="Schmutz J."/>
            <person name="Symeonidi A."/>
            <person name="Elias M."/>
            <person name="Eveleigh R.J."/>
            <person name="Herman E.K."/>
            <person name="Klute M.J."/>
            <person name="Nakayama T."/>
            <person name="Obornik M."/>
            <person name="Reyes-Prieto A."/>
            <person name="Armbrust E.V."/>
            <person name="Aves S.J."/>
            <person name="Beiko R.G."/>
            <person name="Coutinho P."/>
            <person name="Dacks J.B."/>
            <person name="Durnford D.G."/>
            <person name="Fast N.M."/>
            <person name="Green B.R."/>
            <person name="Grisdale C."/>
            <person name="Hempe F."/>
            <person name="Henrissat B."/>
            <person name="Hoppner M.P."/>
            <person name="Ishida K.-I."/>
            <person name="Kim E."/>
            <person name="Koreny L."/>
            <person name="Kroth P.G."/>
            <person name="Liu Y."/>
            <person name="Malik S.-B."/>
            <person name="Maier U.G."/>
            <person name="McRose D."/>
            <person name="Mock T."/>
            <person name="Neilson J.A."/>
            <person name="Onodera N.T."/>
            <person name="Poole A.M."/>
            <person name="Pritham E.J."/>
            <person name="Richards T.A."/>
            <person name="Rocap G."/>
            <person name="Roy S.W."/>
            <person name="Sarai C."/>
            <person name="Schaack S."/>
            <person name="Shirato S."/>
            <person name="Slamovits C.H."/>
            <person name="Spencer D.F."/>
            <person name="Suzuki S."/>
            <person name="Worden A.Z."/>
            <person name="Zauner S."/>
            <person name="Barry K."/>
            <person name="Bell C."/>
            <person name="Bharti A.K."/>
            <person name="Crow J.A."/>
            <person name="Grimwood J."/>
            <person name="Kramer R."/>
            <person name="Lindquist E."/>
            <person name="Lucas S."/>
            <person name="Salamov A."/>
            <person name="McFadden G.I."/>
            <person name="Lane C.E."/>
            <person name="Keeling P.J."/>
            <person name="Gray M.W."/>
            <person name="Grigoriev I.V."/>
            <person name="Archibald J.M."/>
        </authorList>
    </citation>
    <scope>NUCLEOTIDE SEQUENCE</scope>
    <source>
        <strain evidence="3">CCMP2712</strain>
    </source>
</reference>
<gene>
    <name evidence="1" type="ORF">GUITHDRAFT_111539</name>
</gene>
<organism evidence="1">
    <name type="scientific">Guillardia theta (strain CCMP2712)</name>
    <name type="common">Cryptophyte</name>
    <dbReference type="NCBI Taxonomy" id="905079"/>
    <lineage>
        <taxon>Eukaryota</taxon>
        <taxon>Cryptophyceae</taxon>
        <taxon>Pyrenomonadales</taxon>
        <taxon>Geminigeraceae</taxon>
        <taxon>Guillardia</taxon>
    </lineage>
</organism>
<protein>
    <submittedName>
        <fullName evidence="1 2">Uncharacterized protein</fullName>
    </submittedName>
</protein>
<keyword evidence="3" id="KW-1185">Reference proteome</keyword>
<dbReference type="KEGG" id="gtt:GUITHDRAFT_111539"/>
<accession>L1J209</accession>
<dbReference type="EMBL" id="JH993016">
    <property type="protein sequence ID" value="EKX42568.1"/>
    <property type="molecule type" value="Genomic_DNA"/>
</dbReference>
<dbReference type="Proteomes" id="UP000011087">
    <property type="component" value="Unassembled WGS sequence"/>
</dbReference>
<evidence type="ECO:0000313" key="1">
    <source>
        <dbReference type="EMBL" id="EKX42568.1"/>
    </source>
</evidence>
<proteinExistence type="predicted"/>
<dbReference type="AlphaFoldDB" id="L1J209"/>
<evidence type="ECO:0000313" key="3">
    <source>
        <dbReference type="Proteomes" id="UP000011087"/>
    </source>
</evidence>
<dbReference type="GeneID" id="17299097"/>
<dbReference type="RefSeq" id="XP_005829548.1">
    <property type="nucleotide sequence ID" value="XM_005829491.1"/>
</dbReference>